<dbReference type="GO" id="GO:0005813">
    <property type="term" value="C:centrosome"/>
    <property type="evidence" value="ECO:0007669"/>
    <property type="project" value="UniProtKB-SubCell"/>
</dbReference>
<evidence type="ECO:0000256" key="6">
    <source>
        <dbReference type="ARBA" id="ARBA00023212"/>
    </source>
</evidence>
<dbReference type="GO" id="GO:0007019">
    <property type="term" value="P:microtubule depolymerization"/>
    <property type="evidence" value="ECO:0007669"/>
    <property type="project" value="TreeGrafter"/>
</dbReference>
<evidence type="ECO:0000313" key="12">
    <source>
        <dbReference type="Proteomes" id="UP000291343"/>
    </source>
</evidence>
<feature type="domain" description="Katanin p80 subunit C-terminal" evidence="10">
    <location>
        <begin position="628"/>
        <end position="787"/>
    </location>
</feature>
<dbReference type="GO" id="GO:0000922">
    <property type="term" value="C:spindle pole"/>
    <property type="evidence" value="ECO:0007669"/>
    <property type="project" value="UniProtKB-SubCell"/>
</dbReference>
<comment type="subunit">
    <text evidence="7">Interacts with KATNA1. This interaction enhances the microtubule binding and severing activity of KATNA1 and also targets this activity to the centrosome.</text>
</comment>
<dbReference type="PANTHER" id="PTHR19845:SF0">
    <property type="entry name" value="KATANIN P80 WD40 REPEAT-CONTAINING SUBUNIT B1"/>
    <property type="match status" value="1"/>
</dbReference>
<keyword evidence="7" id="KW-0132">Cell division</keyword>
<evidence type="ECO:0000256" key="4">
    <source>
        <dbReference type="ARBA" id="ARBA00022701"/>
    </source>
</evidence>
<keyword evidence="6 7" id="KW-0206">Cytoskeleton</keyword>
<dbReference type="PROSITE" id="PS00678">
    <property type="entry name" value="WD_REPEATS_1"/>
    <property type="match status" value="2"/>
</dbReference>
<feature type="compositionally biased region" description="Low complexity" evidence="9">
    <location>
        <begin position="512"/>
        <end position="522"/>
    </location>
</feature>
<feature type="compositionally biased region" description="Polar residues" evidence="9">
    <location>
        <begin position="540"/>
        <end position="558"/>
    </location>
</feature>
<dbReference type="FunFam" id="2.130.10.10:FF:000462">
    <property type="entry name" value="Katanin p80 WD40 repeat-containing subunit B1"/>
    <property type="match status" value="1"/>
</dbReference>
<dbReference type="InterPro" id="IPR026962">
    <property type="entry name" value="KTNB1"/>
</dbReference>
<feature type="repeat" description="WD" evidence="8">
    <location>
        <begin position="182"/>
        <end position="223"/>
    </location>
</feature>
<dbReference type="SMR" id="A0A482XF77"/>
<organism evidence="11 12">
    <name type="scientific">Laodelphax striatellus</name>
    <name type="common">Small brown planthopper</name>
    <name type="synonym">Delphax striatella</name>
    <dbReference type="NCBI Taxonomy" id="195883"/>
    <lineage>
        <taxon>Eukaryota</taxon>
        <taxon>Metazoa</taxon>
        <taxon>Ecdysozoa</taxon>
        <taxon>Arthropoda</taxon>
        <taxon>Hexapoda</taxon>
        <taxon>Insecta</taxon>
        <taxon>Pterygota</taxon>
        <taxon>Neoptera</taxon>
        <taxon>Paraneoptera</taxon>
        <taxon>Hemiptera</taxon>
        <taxon>Auchenorrhyncha</taxon>
        <taxon>Fulgoroidea</taxon>
        <taxon>Delphacidae</taxon>
        <taxon>Criomorphinae</taxon>
        <taxon>Laodelphax</taxon>
    </lineage>
</organism>
<accession>A0A482XF77</accession>
<name>A0A482XF77_LAOST</name>
<dbReference type="STRING" id="195883.A0A482XF77"/>
<dbReference type="InterPro" id="IPR028021">
    <property type="entry name" value="Katanin_C-terminal"/>
</dbReference>
<dbReference type="Gene3D" id="2.130.10.10">
    <property type="entry name" value="YVTN repeat-like/Quinoprotein amine dehydrogenase"/>
    <property type="match status" value="1"/>
</dbReference>
<keyword evidence="5" id="KW-0677">Repeat</keyword>
<feature type="region of interest" description="Disordered" evidence="9">
    <location>
        <begin position="387"/>
        <end position="406"/>
    </location>
</feature>
<feature type="compositionally biased region" description="Low complexity" evidence="9">
    <location>
        <begin position="564"/>
        <end position="573"/>
    </location>
</feature>
<dbReference type="PRINTS" id="PR00320">
    <property type="entry name" value="GPROTEINBRPT"/>
</dbReference>
<keyword evidence="2 7" id="KW-0963">Cytoplasm</keyword>
<dbReference type="InParanoid" id="A0A482XF77"/>
<feature type="compositionally biased region" description="Low complexity" evidence="9">
    <location>
        <begin position="314"/>
        <end position="327"/>
    </location>
</feature>
<dbReference type="InterPro" id="IPR036322">
    <property type="entry name" value="WD40_repeat_dom_sf"/>
</dbReference>
<feature type="compositionally biased region" description="Polar residues" evidence="9">
    <location>
        <begin position="463"/>
        <end position="473"/>
    </location>
</feature>
<dbReference type="SUPFAM" id="SSF50978">
    <property type="entry name" value="WD40 repeat-like"/>
    <property type="match status" value="1"/>
</dbReference>
<evidence type="ECO:0000256" key="9">
    <source>
        <dbReference type="SAM" id="MobiDB-lite"/>
    </source>
</evidence>
<keyword evidence="12" id="KW-1185">Reference proteome</keyword>
<feature type="compositionally biased region" description="Polar residues" evidence="9">
    <location>
        <begin position="494"/>
        <end position="511"/>
    </location>
</feature>
<feature type="repeat" description="WD" evidence="8">
    <location>
        <begin position="140"/>
        <end position="181"/>
    </location>
</feature>
<dbReference type="CDD" id="cd00200">
    <property type="entry name" value="WD40"/>
    <property type="match status" value="1"/>
</dbReference>
<evidence type="ECO:0000256" key="2">
    <source>
        <dbReference type="ARBA" id="ARBA00022490"/>
    </source>
</evidence>
<evidence type="ECO:0000313" key="11">
    <source>
        <dbReference type="EMBL" id="RZF44387.1"/>
    </source>
</evidence>
<evidence type="ECO:0000259" key="10">
    <source>
        <dbReference type="Pfam" id="PF13925"/>
    </source>
</evidence>
<keyword evidence="4 7" id="KW-0493">Microtubule</keyword>
<feature type="repeat" description="WD" evidence="8">
    <location>
        <begin position="13"/>
        <end position="55"/>
    </location>
</feature>
<dbReference type="GO" id="GO:0008352">
    <property type="term" value="C:katanin complex"/>
    <property type="evidence" value="ECO:0007669"/>
    <property type="project" value="InterPro"/>
</dbReference>
<dbReference type="PANTHER" id="PTHR19845">
    <property type="entry name" value="KATANIN P80 SUBUNIT"/>
    <property type="match status" value="1"/>
</dbReference>
<dbReference type="InterPro" id="IPR019775">
    <property type="entry name" value="WD40_repeat_CS"/>
</dbReference>
<feature type="repeat" description="WD" evidence="8">
    <location>
        <begin position="56"/>
        <end position="97"/>
    </location>
</feature>
<dbReference type="EMBL" id="QKKF02010872">
    <property type="protein sequence ID" value="RZF44387.1"/>
    <property type="molecule type" value="Genomic_DNA"/>
</dbReference>
<evidence type="ECO:0000256" key="5">
    <source>
        <dbReference type="ARBA" id="ARBA00022737"/>
    </source>
</evidence>
<dbReference type="GO" id="GO:0051013">
    <property type="term" value="P:microtubule severing"/>
    <property type="evidence" value="ECO:0007669"/>
    <property type="project" value="UniProtKB-UniRule"/>
</dbReference>
<sequence>MASPKRSWKLQEFVAHGANVKCLSLGHKSGRVLVTGGDDKKVNLWAVGKPNCIMSLTGHTMPVECVRFNPTEELVVAGSGAGAMKIWDLEAAKLVRTLTGHKAGLKSLDFHPYGDFLTSGSLDTSIKLWDIRCKGCIFTYKGHKQAVNSVKFSPDGQWIASGGDEGAVKLWDLRVGRVLTEFSRLNGSVTGVEFHPHEFLLASSSADRTVNFWDLENFSLVSTTERDNTYVRCLAFSPEGECLFGGSNDMLKVFVWEPARVLDSVNVGWSKVHDVACAQSQLIGATFHLMNVMLWVVDLNKVNMSPVNDVAVTSAQSTPTSSPAATPFAHGQSVRKSFSKQKPSPDAKTKISVKTIDEVERPDETDPEDDTQPIIPDVNDYRAVFHPNRSLNRSPPPSNPFVPPLSDDDVPKIAIVSPVVDSPPPKSFSPEKQFASMDLNERRSPPHRHEPTSLPPPHRPQRRLSTSTAPNRLSDSRDEMLSSPETEYPVKLTSAHQRQRGTSLSRVTPSHSRNNSSSNRSNFQPFGRHSMLPQPKADHNNSNQNNRSSLVQKLNISVQRERNVPNNINNSKNSVKEDKDDDFIPMTADRPTGLDLDDFLPMSYQRSLCYQQSFNEMSEAEVISSIMRDHESMIAVLKSRERSLQIVHSMWHSKDIKTAVDSAIAMNDQAVIVDLLGVITQRPNIWNLDLCGVLLPAIYNLLQSKFEMHITVGCEALRLILRNFSSVIKSNMMSASSTVGVDISKEERYKKCVRCYNSLVSIRAFLLKRQTVQGKLGHTFRELHILLQNLETN</sequence>
<dbReference type="Pfam" id="PF13925">
    <property type="entry name" value="Katanin_con80"/>
    <property type="match status" value="1"/>
</dbReference>
<comment type="similarity">
    <text evidence="7">Belongs to the WD repeat KATNB1 family.</text>
</comment>
<gene>
    <name evidence="7" type="primary">KATNB1</name>
    <name evidence="11" type="ORF">LSTR_LSTR007962</name>
</gene>
<comment type="function">
    <text evidence="7">Participates in a complex which severs microtubules in an ATP-dependent manner. May act to target the enzymatic subunit of this complex to sites of action such as the centrosome. Microtubule severing may promote rapid reorganization of cellular microtubule arrays and the release of microtubules from the centrosome following nucleation.</text>
</comment>
<dbReference type="HAMAP" id="MF_03022">
    <property type="entry name" value="Katanin_p80_B1"/>
    <property type="match status" value="1"/>
</dbReference>
<proteinExistence type="inferred from homology"/>
<comment type="caution">
    <text evidence="11">The sequence shown here is derived from an EMBL/GenBank/DDBJ whole genome shotgun (WGS) entry which is preliminary data.</text>
</comment>
<dbReference type="OrthoDB" id="10251605at2759"/>
<dbReference type="GO" id="GO:0008017">
    <property type="term" value="F:microtubule binding"/>
    <property type="evidence" value="ECO:0007669"/>
    <property type="project" value="UniProtKB-UniRule"/>
</dbReference>
<feature type="compositionally biased region" description="Basic and acidic residues" evidence="9">
    <location>
        <begin position="343"/>
        <end position="364"/>
    </location>
</feature>
<protein>
    <recommendedName>
        <fullName evidence="7">Katanin p80 WD40 repeat-containing subunit B1</fullName>
        <shortName evidence="7">Katanin p80 subunit B1</shortName>
    </recommendedName>
    <alternativeName>
        <fullName evidence="7">p80 katanin</fullName>
    </alternativeName>
</protein>
<feature type="repeat" description="WD" evidence="8">
    <location>
        <begin position="98"/>
        <end position="132"/>
    </location>
</feature>
<evidence type="ECO:0000256" key="3">
    <source>
        <dbReference type="ARBA" id="ARBA00022574"/>
    </source>
</evidence>
<dbReference type="GO" id="GO:0051301">
    <property type="term" value="P:cell division"/>
    <property type="evidence" value="ECO:0007669"/>
    <property type="project" value="UniProtKB-KW"/>
</dbReference>
<reference evidence="11 12" key="1">
    <citation type="journal article" date="2017" name="Gigascience">
        <title>Genome sequence of the small brown planthopper, Laodelphax striatellus.</title>
        <authorList>
            <person name="Zhu J."/>
            <person name="Jiang F."/>
            <person name="Wang X."/>
            <person name="Yang P."/>
            <person name="Bao Y."/>
            <person name="Zhao W."/>
            <person name="Wang W."/>
            <person name="Lu H."/>
            <person name="Wang Q."/>
            <person name="Cui N."/>
            <person name="Li J."/>
            <person name="Chen X."/>
            <person name="Luo L."/>
            <person name="Yu J."/>
            <person name="Kang L."/>
            <person name="Cui F."/>
        </authorList>
    </citation>
    <scope>NUCLEOTIDE SEQUENCE [LARGE SCALE GENOMIC DNA]</scope>
    <source>
        <strain evidence="11">Lst14</strain>
    </source>
</reference>
<keyword evidence="3 8" id="KW-0853">WD repeat</keyword>
<dbReference type="PROSITE" id="PS50294">
    <property type="entry name" value="WD_REPEATS_REGION"/>
    <property type="match status" value="4"/>
</dbReference>
<keyword evidence="7" id="KW-0498">Mitosis</keyword>
<evidence type="ECO:0000256" key="8">
    <source>
        <dbReference type="PROSITE-ProRule" id="PRU00221"/>
    </source>
</evidence>
<dbReference type="Proteomes" id="UP000291343">
    <property type="component" value="Unassembled WGS sequence"/>
</dbReference>
<dbReference type="Pfam" id="PF00400">
    <property type="entry name" value="WD40"/>
    <property type="match status" value="6"/>
</dbReference>
<evidence type="ECO:0000256" key="7">
    <source>
        <dbReference type="HAMAP-Rule" id="MF_03022"/>
    </source>
</evidence>
<feature type="compositionally biased region" description="Basic and acidic residues" evidence="9">
    <location>
        <begin position="439"/>
        <end position="451"/>
    </location>
</feature>
<evidence type="ECO:0000256" key="1">
    <source>
        <dbReference type="ARBA" id="ARBA00004245"/>
    </source>
</evidence>
<feature type="compositionally biased region" description="Pro residues" evidence="9">
    <location>
        <begin position="394"/>
        <end position="403"/>
    </location>
</feature>
<dbReference type="FunCoup" id="A0A482XF77">
    <property type="interactions" value="511"/>
</dbReference>
<dbReference type="GO" id="GO:0005737">
    <property type="term" value="C:cytoplasm"/>
    <property type="evidence" value="ECO:0007669"/>
    <property type="project" value="UniProtKB-SubCell"/>
</dbReference>
<keyword evidence="7" id="KW-0131">Cell cycle</keyword>
<feature type="region of interest" description="Disordered" evidence="9">
    <location>
        <begin position="417"/>
        <end position="583"/>
    </location>
</feature>
<dbReference type="InterPro" id="IPR001680">
    <property type="entry name" value="WD40_rpt"/>
</dbReference>
<dbReference type="GO" id="GO:0005874">
    <property type="term" value="C:microtubule"/>
    <property type="evidence" value="ECO:0007669"/>
    <property type="project" value="UniProtKB-KW"/>
</dbReference>
<dbReference type="InterPro" id="IPR015943">
    <property type="entry name" value="WD40/YVTN_repeat-like_dom_sf"/>
</dbReference>
<feature type="region of interest" description="Disordered" evidence="9">
    <location>
        <begin position="314"/>
        <end position="380"/>
    </location>
</feature>
<dbReference type="SMART" id="SM00320">
    <property type="entry name" value="WD40"/>
    <property type="match status" value="6"/>
</dbReference>
<dbReference type="PROSITE" id="PS50082">
    <property type="entry name" value="WD_REPEATS_2"/>
    <property type="match status" value="5"/>
</dbReference>
<dbReference type="AlphaFoldDB" id="A0A482XF77"/>
<comment type="subcellular location">
    <subcellularLocation>
        <location evidence="1 7">Cytoplasm</location>
        <location evidence="1 7">Cytoskeleton</location>
    </subcellularLocation>
    <subcellularLocation>
        <location evidence="7">Cytoplasm</location>
    </subcellularLocation>
    <subcellularLocation>
        <location evidence="7">Cytoplasm</location>
        <location evidence="7">Cytoskeleton</location>
        <location evidence="7">Microtubule organizing center</location>
        <location evidence="7">Centrosome</location>
    </subcellularLocation>
    <subcellularLocation>
        <location evidence="7">Cytoplasm</location>
        <location evidence="7">Cytoskeleton</location>
        <location evidence="7">Spindle pole</location>
    </subcellularLocation>
    <subcellularLocation>
        <location evidence="7">Cytoplasm</location>
        <location evidence="7">Cytoskeleton</location>
        <location evidence="7">Spindle</location>
    </subcellularLocation>
    <text evidence="7">Predominantly cytoplasmic. Localized to the interphase centrosome and mitotic spindle poles.</text>
</comment>
<dbReference type="InterPro" id="IPR020472">
    <property type="entry name" value="WD40_PAC1"/>
</dbReference>